<feature type="signal peptide" evidence="1">
    <location>
        <begin position="1"/>
        <end position="20"/>
    </location>
</feature>
<evidence type="ECO:0000256" key="1">
    <source>
        <dbReference type="SAM" id="SignalP"/>
    </source>
</evidence>
<accession>A0AAE0YCD8</accession>
<evidence type="ECO:0000313" key="2">
    <source>
        <dbReference type="EMBL" id="KAK3740840.1"/>
    </source>
</evidence>
<dbReference type="AlphaFoldDB" id="A0AAE0YCD8"/>
<proteinExistence type="predicted"/>
<keyword evidence="1" id="KW-0732">Signal</keyword>
<name>A0AAE0YCD8_9GAST</name>
<feature type="chain" id="PRO_5042096510" evidence="1">
    <location>
        <begin position="21"/>
        <end position="226"/>
    </location>
</feature>
<dbReference type="Proteomes" id="UP001283361">
    <property type="component" value="Unassembled WGS sequence"/>
</dbReference>
<dbReference type="EMBL" id="JAWDGP010006459">
    <property type="protein sequence ID" value="KAK3740840.1"/>
    <property type="molecule type" value="Genomic_DNA"/>
</dbReference>
<gene>
    <name evidence="2" type="ORF">RRG08_042823</name>
</gene>
<organism evidence="2 3">
    <name type="scientific">Elysia crispata</name>
    <name type="common">lettuce slug</name>
    <dbReference type="NCBI Taxonomy" id="231223"/>
    <lineage>
        <taxon>Eukaryota</taxon>
        <taxon>Metazoa</taxon>
        <taxon>Spiralia</taxon>
        <taxon>Lophotrochozoa</taxon>
        <taxon>Mollusca</taxon>
        <taxon>Gastropoda</taxon>
        <taxon>Heterobranchia</taxon>
        <taxon>Euthyneura</taxon>
        <taxon>Panpulmonata</taxon>
        <taxon>Sacoglossa</taxon>
        <taxon>Placobranchoidea</taxon>
        <taxon>Plakobranchidae</taxon>
        <taxon>Elysia</taxon>
    </lineage>
</organism>
<sequence>MMVKLLYLTVLAALWMTVCCQKDLVRIPEVPAQVEALSPGEEELKDAATVDKQFDDSILSREGRPPSLPDQRKTEVLFREQQQQQQQQHQPLIEDGATGKTELVNVNLYVKYYLYSDWYQIYYRCCPRAQNYGCRSYRRPLPCHSHYVNGVREWCCPFSPGYPRLYIANCNCSECAVFTSTCVRKGTCQRRYSWRYYYAICYRNNYWGIVRRMRRRLPTSCHCRAR</sequence>
<protein>
    <submittedName>
        <fullName evidence="2">Uncharacterized protein</fullName>
    </submittedName>
</protein>
<keyword evidence="3" id="KW-1185">Reference proteome</keyword>
<comment type="caution">
    <text evidence="2">The sequence shown here is derived from an EMBL/GenBank/DDBJ whole genome shotgun (WGS) entry which is preliminary data.</text>
</comment>
<evidence type="ECO:0000313" key="3">
    <source>
        <dbReference type="Proteomes" id="UP001283361"/>
    </source>
</evidence>
<reference evidence="2" key="1">
    <citation type="journal article" date="2023" name="G3 (Bethesda)">
        <title>A reference genome for the long-term kleptoplast-retaining sea slug Elysia crispata morphotype clarki.</title>
        <authorList>
            <person name="Eastman K.E."/>
            <person name="Pendleton A.L."/>
            <person name="Shaikh M.A."/>
            <person name="Suttiyut T."/>
            <person name="Ogas R."/>
            <person name="Tomko P."/>
            <person name="Gavelis G."/>
            <person name="Widhalm J.R."/>
            <person name="Wisecaver J.H."/>
        </authorList>
    </citation>
    <scope>NUCLEOTIDE SEQUENCE</scope>
    <source>
        <strain evidence="2">ECLA1</strain>
    </source>
</reference>